<gene>
    <name evidence="2" type="ORF">HETSPECPRED_004306</name>
</gene>
<dbReference type="AlphaFoldDB" id="A0A8H3FA60"/>
<dbReference type="Pfam" id="PF14441">
    <property type="entry name" value="OTT_1508_deam"/>
    <property type="match status" value="1"/>
</dbReference>
<organism evidence="2 3">
    <name type="scientific">Heterodermia speciosa</name>
    <dbReference type="NCBI Taxonomy" id="116794"/>
    <lineage>
        <taxon>Eukaryota</taxon>
        <taxon>Fungi</taxon>
        <taxon>Dikarya</taxon>
        <taxon>Ascomycota</taxon>
        <taxon>Pezizomycotina</taxon>
        <taxon>Lecanoromycetes</taxon>
        <taxon>OSLEUM clade</taxon>
        <taxon>Lecanoromycetidae</taxon>
        <taxon>Caliciales</taxon>
        <taxon>Physciaceae</taxon>
        <taxon>Heterodermia</taxon>
    </lineage>
</organism>
<evidence type="ECO:0000313" key="3">
    <source>
        <dbReference type="Proteomes" id="UP000664521"/>
    </source>
</evidence>
<dbReference type="EMBL" id="CAJPDS010000026">
    <property type="protein sequence ID" value="CAF9920598.1"/>
    <property type="molecule type" value="Genomic_DNA"/>
</dbReference>
<feature type="region of interest" description="Disordered" evidence="1">
    <location>
        <begin position="442"/>
        <end position="560"/>
    </location>
</feature>
<reference evidence="2" key="1">
    <citation type="submission" date="2021-03" db="EMBL/GenBank/DDBJ databases">
        <authorList>
            <person name="Tagirdzhanova G."/>
        </authorList>
    </citation>
    <scope>NUCLEOTIDE SEQUENCE</scope>
</reference>
<keyword evidence="3" id="KW-1185">Reference proteome</keyword>
<comment type="caution">
    <text evidence="2">The sequence shown here is derived from an EMBL/GenBank/DDBJ whole genome shotgun (WGS) entry which is preliminary data.</text>
</comment>
<name>A0A8H3FA60_9LECA</name>
<proteinExistence type="predicted"/>
<feature type="compositionally biased region" description="Polar residues" evidence="1">
    <location>
        <begin position="460"/>
        <end position="488"/>
    </location>
</feature>
<protein>
    <submittedName>
        <fullName evidence="2">Uncharacterized protein</fullName>
    </submittedName>
</protein>
<dbReference type="OrthoDB" id="4851849at2759"/>
<evidence type="ECO:0000313" key="2">
    <source>
        <dbReference type="EMBL" id="CAF9920598.1"/>
    </source>
</evidence>
<feature type="compositionally biased region" description="Polar residues" evidence="1">
    <location>
        <begin position="551"/>
        <end position="560"/>
    </location>
</feature>
<sequence>MFYLSPGQTTQKRLVENITFLWTLNEVPEQAKENRRSSVRDETHQLSLERERQLADSFAFIAASTDDVLKVMAVCVEEDSDKKGMTIRLASNTGDLSSTRAGLEGIAKILEIAALRVESRIAVKQDLFRQVLILDKARIFSRLRSRHAAVTHKTKGKPTLSALLTRSINDPSIKPRGNLARARLVEVRSQVSRLSDAFEKIETAHDDQTSSSLFIDSMEDLLVQAYEFDTEKLRIVLQTSSSIDPTLKTFLPQAVSKLGRYYCITCDLVNAARSSQYTLFRRISIEALEEHVLDTAFAADGSIDFDEVLRRLNDLSPQRPHWQHLSGSLPLARTKFQSRISNHLTPWKVHAEIQLLFYYEHNPDIPHPRIICSSKSACYLCDLFIKLHGKFHIPRTHGRLYDRWILPEPPNDQSPTSEPTFLLIERFNLALEAKILQTLNSIRPPRRHPNESVLHLREPWSSTSTISQTEPGQTTANTLDSAHYNTSGERQEPSSRPPIFTKPNSPYTTTPDNTTHATQEPSTLQETLNPQRSSPERQASATSPTPNPTPQFLSQGETSYHQLTRSNPTVTVLTAGISLHLSWDWPRTRTEPPNAITAPARDSCWVQVTSLAPGPLSTAADSMSMSEKIIDLDSLGVSQDKTVPDGAAFASRPLRIRTGRRQHTLVVLRYSFEDPRRGGKLDSAGVVC</sequence>
<dbReference type="Proteomes" id="UP000664521">
    <property type="component" value="Unassembled WGS sequence"/>
</dbReference>
<feature type="compositionally biased region" description="Basic and acidic residues" evidence="1">
    <location>
        <begin position="448"/>
        <end position="458"/>
    </location>
</feature>
<evidence type="ECO:0000256" key="1">
    <source>
        <dbReference type="SAM" id="MobiDB-lite"/>
    </source>
</evidence>
<dbReference type="InterPro" id="IPR027796">
    <property type="entry name" value="OTT_1508_deam-like"/>
</dbReference>
<feature type="compositionally biased region" description="Polar residues" evidence="1">
    <location>
        <begin position="502"/>
        <end position="537"/>
    </location>
</feature>
<accession>A0A8H3FA60</accession>